<reference evidence="2" key="1">
    <citation type="journal article" date="2015" name="Nat. Genet.">
        <title>The genome and transcriptome of the zoonotic hookworm Ancylostoma ceylanicum identify infection-specific gene families.</title>
        <authorList>
            <person name="Schwarz E.M."/>
            <person name="Hu Y."/>
            <person name="Antoshechkin I."/>
            <person name="Miller M.M."/>
            <person name="Sternberg P.W."/>
            <person name="Aroian R.V."/>
        </authorList>
    </citation>
    <scope>NUCLEOTIDE SEQUENCE</scope>
    <source>
        <strain evidence="2">HY135</strain>
    </source>
</reference>
<dbReference type="Proteomes" id="UP000024635">
    <property type="component" value="Unassembled WGS sequence"/>
</dbReference>
<keyword evidence="2" id="KW-1185">Reference proteome</keyword>
<sequence length="82" mass="8876">MLFALDSVLALELESVARELSAVNGRNDSVAVEHAISLTIAMPLCYHRLSSSDVWSLLIRIIYVATAGGCGDRDDRVEAISK</sequence>
<evidence type="ECO:0000313" key="2">
    <source>
        <dbReference type="Proteomes" id="UP000024635"/>
    </source>
</evidence>
<name>A0A016W162_9BILA</name>
<dbReference type="AlphaFoldDB" id="A0A016W162"/>
<proteinExistence type="predicted"/>
<gene>
    <name evidence="1" type="primary">Acey_s0002.g772</name>
    <name evidence="1" type="ORF">Y032_0002g772</name>
</gene>
<accession>A0A016W162</accession>
<comment type="caution">
    <text evidence="1">The sequence shown here is derived from an EMBL/GenBank/DDBJ whole genome shotgun (WGS) entry which is preliminary data.</text>
</comment>
<organism evidence="1 2">
    <name type="scientific">Ancylostoma ceylanicum</name>
    <dbReference type="NCBI Taxonomy" id="53326"/>
    <lineage>
        <taxon>Eukaryota</taxon>
        <taxon>Metazoa</taxon>
        <taxon>Ecdysozoa</taxon>
        <taxon>Nematoda</taxon>
        <taxon>Chromadorea</taxon>
        <taxon>Rhabditida</taxon>
        <taxon>Rhabditina</taxon>
        <taxon>Rhabditomorpha</taxon>
        <taxon>Strongyloidea</taxon>
        <taxon>Ancylostomatidae</taxon>
        <taxon>Ancylostomatinae</taxon>
        <taxon>Ancylostoma</taxon>
    </lineage>
</organism>
<dbReference type="EMBL" id="JARK01001338">
    <property type="protein sequence ID" value="EYC33390.1"/>
    <property type="molecule type" value="Genomic_DNA"/>
</dbReference>
<protein>
    <submittedName>
        <fullName evidence="1">Uncharacterized protein</fullName>
    </submittedName>
</protein>
<evidence type="ECO:0000313" key="1">
    <source>
        <dbReference type="EMBL" id="EYC33390.1"/>
    </source>
</evidence>